<sequence>MSYDMCRGVLFWYSYHYASGMLPAQKLVITGEAASTSRHVVDEHSENVAAVLIVRCETEDSVRLADADPSTSVMRLLEIGQLHALPWLLEAQFPGRIHPTIEAP</sequence>
<organism evidence="1 2">
    <name type="scientific">Friedmanniomyces endolithicus</name>
    <dbReference type="NCBI Taxonomy" id="329885"/>
    <lineage>
        <taxon>Eukaryota</taxon>
        <taxon>Fungi</taxon>
        <taxon>Dikarya</taxon>
        <taxon>Ascomycota</taxon>
        <taxon>Pezizomycotina</taxon>
        <taxon>Dothideomycetes</taxon>
        <taxon>Dothideomycetidae</taxon>
        <taxon>Mycosphaerellales</taxon>
        <taxon>Teratosphaeriaceae</taxon>
        <taxon>Friedmanniomyces</taxon>
    </lineage>
</organism>
<keyword evidence="2" id="KW-1185">Reference proteome</keyword>
<comment type="caution">
    <text evidence="1">The sequence shown here is derived from an EMBL/GenBank/DDBJ whole genome shotgun (WGS) entry which is preliminary data.</text>
</comment>
<proteinExistence type="predicted"/>
<dbReference type="AlphaFoldDB" id="A0AAN6GXW0"/>
<protein>
    <submittedName>
        <fullName evidence="1">Uncharacterized protein</fullName>
    </submittedName>
</protein>
<gene>
    <name evidence="1" type="ORF">LTR91_026530</name>
</gene>
<reference evidence="1" key="1">
    <citation type="submission" date="2023-06" db="EMBL/GenBank/DDBJ databases">
        <title>Black Yeasts Isolated from many extreme environments.</title>
        <authorList>
            <person name="Coleine C."/>
            <person name="Stajich J.E."/>
            <person name="Selbmann L."/>
        </authorList>
    </citation>
    <scope>NUCLEOTIDE SEQUENCE</scope>
    <source>
        <strain evidence="1">CCFEE 5200</strain>
    </source>
</reference>
<name>A0AAN6GXW0_9PEZI</name>
<evidence type="ECO:0000313" key="1">
    <source>
        <dbReference type="EMBL" id="KAK0949352.1"/>
    </source>
</evidence>
<accession>A0AAN6GXW0</accession>
<evidence type="ECO:0000313" key="2">
    <source>
        <dbReference type="Proteomes" id="UP001175353"/>
    </source>
</evidence>
<dbReference type="EMBL" id="JAUJLE010001213">
    <property type="protein sequence ID" value="KAK0949352.1"/>
    <property type="molecule type" value="Genomic_DNA"/>
</dbReference>
<dbReference type="Proteomes" id="UP001175353">
    <property type="component" value="Unassembled WGS sequence"/>
</dbReference>